<keyword evidence="1" id="KW-0808">Transferase</keyword>
<dbReference type="EMBL" id="AJWZ01006514">
    <property type="protein sequence ID" value="EKC59556.1"/>
    <property type="molecule type" value="Genomic_DNA"/>
</dbReference>
<proteinExistence type="predicted"/>
<dbReference type="GO" id="GO:0016301">
    <property type="term" value="F:kinase activity"/>
    <property type="evidence" value="ECO:0007669"/>
    <property type="project" value="UniProtKB-KW"/>
</dbReference>
<accession>K1TK42</accession>
<reference evidence="1" key="1">
    <citation type="journal article" date="2013" name="Environ. Microbiol.">
        <title>Microbiota from the distal guts of lean and obese adolescents exhibit partial functional redundancy besides clear differences in community structure.</title>
        <authorList>
            <person name="Ferrer M."/>
            <person name="Ruiz A."/>
            <person name="Lanza F."/>
            <person name="Haange S.B."/>
            <person name="Oberbach A."/>
            <person name="Till H."/>
            <person name="Bargiela R."/>
            <person name="Campoy C."/>
            <person name="Segura M.T."/>
            <person name="Richter M."/>
            <person name="von Bergen M."/>
            <person name="Seifert J."/>
            <person name="Suarez A."/>
        </authorList>
    </citation>
    <scope>NUCLEOTIDE SEQUENCE</scope>
</reference>
<sequence>KDVHEKDIEYLARSRRAAEYCAAHLGWATVHCTENGAMRTIEDIQAEVRALAEKELG</sequence>
<organism evidence="1">
    <name type="scientific">human gut metagenome</name>
    <dbReference type="NCBI Taxonomy" id="408170"/>
    <lineage>
        <taxon>unclassified sequences</taxon>
        <taxon>metagenomes</taxon>
        <taxon>organismal metagenomes</taxon>
    </lineage>
</organism>
<dbReference type="AlphaFoldDB" id="K1TK42"/>
<feature type="non-terminal residue" evidence="1">
    <location>
        <position position="1"/>
    </location>
</feature>
<evidence type="ECO:0000313" key="1">
    <source>
        <dbReference type="EMBL" id="EKC59556.1"/>
    </source>
</evidence>
<name>K1TK42_9ZZZZ</name>
<protein>
    <submittedName>
        <fullName evidence="1">Thymidylate kinase</fullName>
    </submittedName>
</protein>
<gene>
    <name evidence="1" type="ORF">OBE_09440</name>
</gene>
<keyword evidence="1" id="KW-0418">Kinase</keyword>
<comment type="caution">
    <text evidence="1">The sequence shown here is derived from an EMBL/GenBank/DDBJ whole genome shotgun (WGS) entry which is preliminary data.</text>
</comment>